<name>A0A381YKT2_9ZZZZ</name>
<feature type="transmembrane region" description="Helical" evidence="1">
    <location>
        <begin position="6"/>
        <end position="22"/>
    </location>
</feature>
<feature type="non-terminal residue" evidence="2">
    <location>
        <position position="1"/>
    </location>
</feature>
<proteinExistence type="predicted"/>
<evidence type="ECO:0000256" key="1">
    <source>
        <dbReference type="SAM" id="Phobius"/>
    </source>
</evidence>
<accession>A0A381YKT2</accession>
<gene>
    <name evidence="2" type="ORF">METZ01_LOCUS130453</name>
</gene>
<dbReference type="AlphaFoldDB" id="A0A381YKT2"/>
<protein>
    <submittedName>
        <fullName evidence="2">Uncharacterized protein</fullName>
    </submittedName>
</protein>
<feature type="transmembrane region" description="Helical" evidence="1">
    <location>
        <begin position="29"/>
        <end position="46"/>
    </location>
</feature>
<sequence>VLFIFSLTLVISLALYLFIVFSKSNLKRPALLVSFISLIFTFTLYFQSTGLERFKYIETYIYLENFFLDSEESRHLKRGKLFIKLKEYLETKKASKNELYLLKNRLNSINEFDLSALVLEELLNDPAGLPKALFSEYTQILFLLDNRTFTDRVRKALLRAFIEAPQDAVVLTLKGLEAFQLEDFDKAEKYWGDALSKIDKEEEKELIKKSLKTLYLKKNQ</sequence>
<dbReference type="InterPro" id="IPR011990">
    <property type="entry name" value="TPR-like_helical_dom_sf"/>
</dbReference>
<reference evidence="2" key="1">
    <citation type="submission" date="2018-05" db="EMBL/GenBank/DDBJ databases">
        <authorList>
            <person name="Lanie J.A."/>
            <person name="Ng W.-L."/>
            <person name="Kazmierczak K.M."/>
            <person name="Andrzejewski T.M."/>
            <person name="Davidsen T.M."/>
            <person name="Wayne K.J."/>
            <person name="Tettelin H."/>
            <person name="Glass J.I."/>
            <person name="Rusch D."/>
            <person name="Podicherti R."/>
            <person name="Tsui H.-C.T."/>
            <person name="Winkler M.E."/>
        </authorList>
    </citation>
    <scope>NUCLEOTIDE SEQUENCE</scope>
</reference>
<organism evidence="2">
    <name type="scientific">marine metagenome</name>
    <dbReference type="NCBI Taxonomy" id="408172"/>
    <lineage>
        <taxon>unclassified sequences</taxon>
        <taxon>metagenomes</taxon>
        <taxon>ecological metagenomes</taxon>
    </lineage>
</organism>
<dbReference type="EMBL" id="UINC01018467">
    <property type="protein sequence ID" value="SVA77599.1"/>
    <property type="molecule type" value="Genomic_DNA"/>
</dbReference>
<evidence type="ECO:0000313" key="2">
    <source>
        <dbReference type="EMBL" id="SVA77599.1"/>
    </source>
</evidence>
<keyword evidence="1" id="KW-0472">Membrane</keyword>
<keyword evidence="1" id="KW-1133">Transmembrane helix</keyword>
<keyword evidence="1" id="KW-0812">Transmembrane</keyword>
<dbReference type="Gene3D" id="1.25.40.10">
    <property type="entry name" value="Tetratricopeptide repeat domain"/>
    <property type="match status" value="1"/>
</dbReference>